<dbReference type="GO" id="GO:0005634">
    <property type="term" value="C:nucleus"/>
    <property type="evidence" value="ECO:0007669"/>
    <property type="project" value="UniProtKB-SubCell"/>
</dbReference>
<keyword evidence="2" id="KW-0479">Metal-binding</keyword>
<evidence type="ECO:0000259" key="6">
    <source>
        <dbReference type="Pfam" id="PF05699"/>
    </source>
</evidence>
<evidence type="ECO:0000313" key="7">
    <source>
        <dbReference type="EMBL" id="KIM60351.1"/>
    </source>
</evidence>
<evidence type="ECO:0000256" key="4">
    <source>
        <dbReference type="ARBA" id="ARBA00022833"/>
    </source>
</evidence>
<name>A0A0C3DWQ7_9AGAM</name>
<dbReference type="HOGENOM" id="CLU_009123_6_3_1"/>
<feature type="domain" description="HAT C-terminal dimerisation" evidence="6">
    <location>
        <begin position="271"/>
        <end position="339"/>
    </location>
</feature>
<evidence type="ECO:0000256" key="1">
    <source>
        <dbReference type="ARBA" id="ARBA00004123"/>
    </source>
</evidence>
<dbReference type="GO" id="GO:0008270">
    <property type="term" value="F:zinc ion binding"/>
    <property type="evidence" value="ECO:0007669"/>
    <property type="project" value="UniProtKB-KW"/>
</dbReference>
<dbReference type="PANTHER" id="PTHR46481">
    <property type="entry name" value="ZINC FINGER BED DOMAIN-CONTAINING PROTEIN 4"/>
    <property type="match status" value="1"/>
</dbReference>
<dbReference type="InterPro" id="IPR052035">
    <property type="entry name" value="ZnF_BED_domain_contain"/>
</dbReference>
<keyword evidence="3" id="KW-0863">Zinc-finger</keyword>
<evidence type="ECO:0000256" key="5">
    <source>
        <dbReference type="ARBA" id="ARBA00023242"/>
    </source>
</evidence>
<organism evidence="7 8">
    <name type="scientific">Scleroderma citrinum Foug A</name>
    <dbReference type="NCBI Taxonomy" id="1036808"/>
    <lineage>
        <taxon>Eukaryota</taxon>
        <taxon>Fungi</taxon>
        <taxon>Dikarya</taxon>
        <taxon>Basidiomycota</taxon>
        <taxon>Agaricomycotina</taxon>
        <taxon>Agaricomycetes</taxon>
        <taxon>Agaricomycetidae</taxon>
        <taxon>Boletales</taxon>
        <taxon>Sclerodermatineae</taxon>
        <taxon>Sclerodermataceae</taxon>
        <taxon>Scleroderma</taxon>
    </lineage>
</organism>
<sequence length="402" mass="45189">ELILEAWKTYFKSIRQDLTIGHFTMDNAANNIAAMHELAKLLEEHEILFDPIDRRIPCFPHILNICVTHAVKNFAKADFTAVAETWVGALNNTVVDKAKYLEALAKDPITLGHDIVRIICSSGQLLQDLEVVLEIPHEAQKSMSSESCPTLGGAIPAFEKFMMEWEALATNVPHIVPFVSVGLGWAREYYQWMGQTCAYVIAMFVDPTIRLGWISDHWEQSAATKAREDILELVSTCYCSLPTIRVWLSQPAPQGVDQEFNAYTLATPSPEGMHPLSFWEGARVSFPTIYAITLDYLPIQASAIPCEHVFSSSSDTDIKKRNHISPTLMEALQMLKFWIKKDRLNFMKDWITPQKEMVTNEQSEDLLARLFSTMDISSSLDEVLGAIASIEGDKVSNDTAIF</sequence>
<proteinExistence type="predicted"/>
<dbReference type="OrthoDB" id="2639200at2759"/>
<dbReference type="Pfam" id="PF05699">
    <property type="entry name" value="Dimer_Tnp_hAT"/>
    <property type="match status" value="1"/>
</dbReference>
<comment type="subcellular location">
    <subcellularLocation>
        <location evidence="1">Nucleus</location>
    </subcellularLocation>
</comment>
<feature type="non-terminal residue" evidence="7">
    <location>
        <position position="1"/>
    </location>
</feature>
<keyword evidence="5" id="KW-0539">Nucleus</keyword>
<accession>A0A0C3DWQ7</accession>
<evidence type="ECO:0000256" key="3">
    <source>
        <dbReference type="ARBA" id="ARBA00022771"/>
    </source>
</evidence>
<evidence type="ECO:0000256" key="2">
    <source>
        <dbReference type="ARBA" id="ARBA00022723"/>
    </source>
</evidence>
<dbReference type="InterPro" id="IPR012337">
    <property type="entry name" value="RNaseH-like_sf"/>
</dbReference>
<dbReference type="EMBL" id="KN822063">
    <property type="protein sequence ID" value="KIM60351.1"/>
    <property type="molecule type" value="Genomic_DNA"/>
</dbReference>
<dbReference type="InParanoid" id="A0A0C3DWQ7"/>
<dbReference type="Proteomes" id="UP000053989">
    <property type="component" value="Unassembled WGS sequence"/>
</dbReference>
<dbReference type="PANTHER" id="PTHR46481:SF10">
    <property type="entry name" value="ZINC FINGER BED DOMAIN-CONTAINING PROTEIN 39"/>
    <property type="match status" value="1"/>
</dbReference>
<keyword evidence="8" id="KW-1185">Reference proteome</keyword>
<keyword evidence="4" id="KW-0862">Zinc</keyword>
<reference evidence="8" key="2">
    <citation type="submission" date="2015-01" db="EMBL/GenBank/DDBJ databases">
        <title>Evolutionary Origins and Diversification of the Mycorrhizal Mutualists.</title>
        <authorList>
            <consortium name="DOE Joint Genome Institute"/>
            <consortium name="Mycorrhizal Genomics Consortium"/>
            <person name="Kohler A."/>
            <person name="Kuo A."/>
            <person name="Nagy L.G."/>
            <person name="Floudas D."/>
            <person name="Copeland A."/>
            <person name="Barry K.W."/>
            <person name="Cichocki N."/>
            <person name="Veneault-Fourrey C."/>
            <person name="LaButti K."/>
            <person name="Lindquist E.A."/>
            <person name="Lipzen A."/>
            <person name="Lundell T."/>
            <person name="Morin E."/>
            <person name="Murat C."/>
            <person name="Riley R."/>
            <person name="Ohm R."/>
            <person name="Sun H."/>
            <person name="Tunlid A."/>
            <person name="Henrissat B."/>
            <person name="Grigoriev I.V."/>
            <person name="Hibbett D.S."/>
            <person name="Martin F."/>
        </authorList>
    </citation>
    <scope>NUCLEOTIDE SEQUENCE [LARGE SCALE GENOMIC DNA]</scope>
    <source>
        <strain evidence="8">Foug A</strain>
    </source>
</reference>
<feature type="non-terminal residue" evidence="7">
    <location>
        <position position="402"/>
    </location>
</feature>
<dbReference type="InterPro" id="IPR008906">
    <property type="entry name" value="HATC_C_dom"/>
</dbReference>
<dbReference type="AlphaFoldDB" id="A0A0C3DWQ7"/>
<reference evidence="7 8" key="1">
    <citation type="submission" date="2014-04" db="EMBL/GenBank/DDBJ databases">
        <authorList>
            <consortium name="DOE Joint Genome Institute"/>
            <person name="Kuo A."/>
            <person name="Kohler A."/>
            <person name="Nagy L.G."/>
            <person name="Floudas D."/>
            <person name="Copeland A."/>
            <person name="Barry K.W."/>
            <person name="Cichocki N."/>
            <person name="Veneault-Fourrey C."/>
            <person name="LaButti K."/>
            <person name="Lindquist E.A."/>
            <person name="Lipzen A."/>
            <person name="Lundell T."/>
            <person name="Morin E."/>
            <person name="Murat C."/>
            <person name="Sun H."/>
            <person name="Tunlid A."/>
            <person name="Henrissat B."/>
            <person name="Grigoriev I.V."/>
            <person name="Hibbett D.S."/>
            <person name="Martin F."/>
            <person name="Nordberg H.P."/>
            <person name="Cantor M.N."/>
            <person name="Hua S.X."/>
        </authorList>
    </citation>
    <scope>NUCLEOTIDE SEQUENCE [LARGE SCALE GENOMIC DNA]</scope>
    <source>
        <strain evidence="7 8">Foug A</strain>
    </source>
</reference>
<dbReference type="GO" id="GO:0046983">
    <property type="term" value="F:protein dimerization activity"/>
    <property type="evidence" value="ECO:0007669"/>
    <property type="project" value="InterPro"/>
</dbReference>
<dbReference type="SUPFAM" id="SSF53098">
    <property type="entry name" value="Ribonuclease H-like"/>
    <property type="match status" value="1"/>
</dbReference>
<protein>
    <recommendedName>
        <fullName evidence="6">HAT C-terminal dimerisation domain-containing protein</fullName>
    </recommendedName>
</protein>
<gene>
    <name evidence="7" type="ORF">SCLCIDRAFT_52033</name>
</gene>
<evidence type="ECO:0000313" key="8">
    <source>
        <dbReference type="Proteomes" id="UP000053989"/>
    </source>
</evidence>